<evidence type="ECO:0000313" key="2">
    <source>
        <dbReference type="EMBL" id="EKC26607.1"/>
    </source>
</evidence>
<dbReference type="InterPro" id="IPR001258">
    <property type="entry name" value="NHL_repeat"/>
</dbReference>
<dbReference type="AlphaFoldDB" id="K1PQS6"/>
<dbReference type="InterPro" id="IPR050952">
    <property type="entry name" value="TRIM-NHL_E3_ligases"/>
</dbReference>
<gene>
    <name evidence="2" type="ORF">CGI_10011468</name>
</gene>
<dbReference type="GO" id="GO:0008270">
    <property type="term" value="F:zinc ion binding"/>
    <property type="evidence" value="ECO:0007669"/>
    <property type="project" value="UniProtKB-KW"/>
</dbReference>
<sequence>MASTQQHKGHTFEEVLEVYTTKKGFIEKDADELKNLISPKYKDIALNLENQLANLNVGYKKLTSEISKQGKKWHEEIDFVIKKMKTEIKKIKMKHTNILMKHQNKIRQTQSLITQTLLTIKAIEKSTEVSSIIEYNSKIREFSKFPHKIWVSLPIYFPKPLDREKLYSLFGQITPLSTATEENVFSLNQTSNSVRKLLDEPELIATIHTEYEKLLNITCFNEDGIWISGWTNEIKCLLNNGSLLQKIKTKSGKSPNDIAVTNDGDLLYADWPLKRVYKVKKNGQTEELIRLQGWEPCNLYVTFTGDLLVTMYSDDKTQSKVVRYAGSTEKQRIQFDSEGQPLFSGSPNIKKITENRNYDICVADFWAGAVVVVNQDGVLRWRYTGHYSSITNKSLRPIGITTDSQSRVLIADCNNRCIHILTQNGQFIRYIDNCSLDVPYGLCVDNTDNLFVCELKGNIKKIKYLK</sequence>
<dbReference type="InParanoid" id="K1PQS6"/>
<protein>
    <submittedName>
        <fullName evidence="2">Tripartite motif-containing protein 2</fullName>
    </submittedName>
</protein>
<accession>K1PQS6</accession>
<dbReference type="SUPFAM" id="SSF101898">
    <property type="entry name" value="NHL repeat"/>
    <property type="match status" value="1"/>
</dbReference>
<organism evidence="2">
    <name type="scientific">Magallana gigas</name>
    <name type="common">Pacific oyster</name>
    <name type="synonym">Crassostrea gigas</name>
    <dbReference type="NCBI Taxonomy" id="29159"/>
    <lineage>
        <taxon>Eukaryota</taxon>
        <taxon>Metazoa</taxon>
        <taxon>Spiralia</taxon>
        <taxon>Lophotrochozoa</taxon>
        <taxon>Mollusca</taxon>
        <taxon>Bivalvia</taxon>
        <taxon>Autobranchia</taxon>
        <taxon>Pteriomorphia</taxon>
        <taxon>Ostreida</taxon>
        <taxon>Ostreoidea</taxon>
        <taxon>Ostreidae</taxon>
        <taxon>Magallana</taxon>
    </lineage>
</organism>
<dbReference type="HOGENOM" id="CLU_007742_5_1_1"/>
<dbReference type="PANTHER" id="PTHR24104">
    <property type="entry name" value="E3 UBIQUITIN-PROTEIN LIGASE NHLRC1-RELATED"/>
    <property type="match status" value="1"/>
</dbReference>
<name>K1PQS6_MAGGI</name>
<dbReference type="EMBL" id="JH816086">
    <property type="protein sequence ID" value="EKC26607.1"/>
    <property type="molecule type" value="Genomic_DNA"/>
</dbReference>
<dbReference type="InterPro" id="IPR011042">
    <property type="entry name" value="6-blade_b-propeller_TolB-like"/>
</dbReference>
<dbReference type="Gene3D" id="2.120.10.30">
    <property type="entry name" value="TolB, C-terminal domain"/>
    <property type="match status" value="2"/>
</dbReference>
<reference evidence="2" key="1">
    <citation type="journal article" date="2012" name="Nature">
        <title>The oyster genome reveals stress adaptation and complexity of shell formation.</title>
        <authorList>
            <person name="Zhang G."/>
            <person name="Fang X."/>
            <person name="Guo X."/>
            <person name="Li L."/>
            <person name="Luo R."/>
            <person name="Xu F."/>
            <person name="Yang P."/>
            <person name="Zhang L."/>
            <person name="Wang X."/>
            <person name="Qi H."/>
            <person name="Xiong Z."/>
            <person name="Que H."/>
            <person name="Xie Y."/>
            <person name="Holland P.W."/>
            <person name="Paps J."/>
            <person name="Zhu Y."/>
            <person name="Wu F."/>
            <person name="Chen Y."/>
            <person name="Wang J."/>
            <person name="Peng C."/>
            <person name="Meng J."/>
            <person name="Yang L."/>
            <person name="Liu J."/>
            <person name="Wen B."/>
            <person name="Zhang N."/>
            <person name="Huang Z."/>
            <person name="Zhu Q."/>
            <person name="Feng Y."/>
            <person name="Mount A."/>
            <person name="Hedgecock D."/>
            <person name="Xu Z."/>
            <person name="Liu Y."/>
            <person name="Domazet-Loso T."/>
            <person name="Du Y."/>
            <person name="Sun X."/>
            <person name="Zhang S."/>
            <person name="Liu B."/>
            <person name="Cheng P."/>
            <person name="Jiang X."/>
            <person name="Li J."/>
            <person name="Fan D."/>
            <person name="Wang W."/>
            <person name="Fu W."/>
            <person name="Wang T."/>
            <person name="Wang B."/>
            <person name="Zhang J."/>
            <person name="Peng Z."/>
            <person name="Li Y."/>
            <person name="Li N."/>
            <person name="Wang J."/>
            <person name="Chen M."/>
            <person name="He Y."/>
            <person name="Tan F."/>
            <person name="Song X."/>
            <person name="Zheng Q."/>
            <person name="Huang R."/>
            <person name="Yang H."/>
            <person name="Du X."/>
            <person name="Chen L."/>
            <person name="Yang M."/>
            <person name="Gaffney P.M."/>
            <person name="Wang S."/>
            <person name="Luo L."/>
            <person name="She Z."/>
            <person name="Ming Y."/>
            <person name="Huang W."/>
            <person name="Zhang S."/>
            <person name="Huang B."/>
            <person name="Zhang Y."/>
            <person name="Qu T."/>
            <person name="Ni P."/>
            <person name="Miao G."/>
            <person name="Wang J."/>
            <person name="Wang Q."/>
            <person name="Steinberg C.E."/>
            <person name="Wang H."/>
            <person name="Li N."/>
            <person name="Qian L."/>
            <person name="Zhang G."/>
            <person name="Li Y."/>
            <person name="Yang H."/>
            <person name="Liu X."/>
            <person name="Wang J."/>
            <person name="Yin Y."/>
            <person name="Wang J."/>
        </authorList>
    </citation>
    <scope>NUCLEOTIDE SEQUENCE [LARGE SCALE GENOMIC DNA]</scope>
    <source>
        <strain evidence="2">05x7-T-G4-1.051#20</strain>
    </source>
</reference>
<keyword evidence="1" id="KW-0677">Repeat</keyword>
<dbReference type="PANTHER" id="PTHR24104:SF25">
    <property type="entry name" value="PROTEIN LIN-41"/>
    <property type="match status" value="1"/>
</dbReference>
<dbReference type="PROSITE" id="PS51125">
    <property type="entry name" value="NHL"/>
    <property type="match status" value="1"/>
</dbReference>
<evidence type="ECO:0000256" key="1">
    <source>
        <dbReference type="ARBA" id="ARBA00022737"/>
    </source>
</evidence>
<proteinExistence type="predicted"/>